<protein>
    <submittedName>
        <fullName evidence="1">Uncharacterized protein</fullName>
    </submittedName>
</protein>
<proteinExistence type="predicted"/>
<gene>
    <name evidence="1" type="ORF">METZ01_LOCUS513966</name>
</gene>
<organism evidence="1">
    <name type="scientific">marine metagenome</name>
    <dbReference type="NCBI Taxonomy" id="408172"/>
    <lineage>
        <taxon>unclassified sequences</taxon>
        <taxon>metagenomes</taxon>
        <taxon>ecological metagenomes</taxon>
    </lineage>
</organism>
<name>A0A383EVZ5_9ZZZZ</name>
<sequence>MTDPVRSVDLIGDDRWQTLCYNPTACRLNRRCGTVETRFEANMYGMETEMSAHHIANRLFHLQKPRSVMDVGRDTGTFLSQQDQPVVAAVLGLDGEPA</sequence>
<evidence type="ECO:0000313" key="1">
    <source>
        <dbReference type="EMBL" id="SVE61112.1"/>
    </source>
</evidence>
<accession>A0A383EVZ5</accession>
<reference evidence="1" key="1">
    <citation type="submission" date="2018-05" db="EMBL/GenBank/DDBJ databases">
        <authorList>
            <person name="Lanie J.A."/>
            <person name="Ng W.-L."/>
            <person name="Kazmierczak K.M."/>
            <person name="Andrzejewski T.M."/>
            <person name="Davidsen T.M."/>
            <person name="Wayne K.J."/>
            <person name="Tettelin H."/>
            <person name="Glass J.I."/>
            <person name="Rusch D."/>
            <person name="Podicherti R."/>
            <person name="Tsui H.-C.T."/>
            <person name="Winkler M.E."/>
        </authorList>
    </citation>
    <scope>NUCLEOTIDE SEQUENCE</scope>
</reference>
<dbReference type="EMBL" id="UINC01229413">
    <property type="protein sequence ID" value="SVE61112.1"/>
    <property type="molecule type" value="Genomic_DNA"/>
</dbReference>
<dbReference type="AlphaFoldDB" id="A0A383EVZ5"/>